<dbReference type="Ensembl" id="ENSPMGT00000020214.1">
    <property type="protein sequence ID" value="ENSPMGP00000018958.1"/>
    <property type="gene ID" value="ENSPMGG00000015419.1"/>
</dbReference>
<evidence type="ECO:0000259" key="1">
    <source>
        <dbReference type="PROSITE" id="PS50132"/>
    </source>
</evidence>
<dbReference type="InterPro" id="IPR024066">
    <property type="entry name" value="RGS_subdom1/3"/>
</dbReference>
<dbReference type="FunFam" id="1.10.167.10:FF:000001">
    <property type="entry name" value="Putative regulator of g-protein signaling 12"/>
    <property type="match status" value="1"/>
</dbReference>
<dbReference type="InterPro" id="IPR036305">
    <property type="entry name" value="RGS_sf"/>
</dbReference>
<organism evidence="2 3">
    <name type="scientific">Periophthalmus magnuspinnatus</name>
    <dbReference type="NCBI Taxonomy" id="409849"/>
    <lineage>
        <taxon>Eukaryota</taxon>
        <taxon>Metazoa</taxon>
        <taxon>Chordata</taxon>
        <taxon>Craniata</taxon>
        <taxon>Vertebrata</taxon>
        <taxon>Euteleostomi</taxon>
        <taxon>Actinopterygii</taxon>
        <taxon>Neopterygii</taxon>
        <taxon>Teleostei</taxon>
        <taxon>Neoteleostei</taxon>
        <taxon>Acanthomorphata</taxon>
        <taxon>Gobiaria</taxon>
        <taxon>Gobiiformes</taxon>
        <taxon>Gobioidei</taxon>
        <taxon>Gobiidae</taxon>
        <taxon>Oxudercinae</taxon>
        <taxon>Periophthalmus</taxon>
    </lineage>
</organism>
<reference evidence="2" key="2">
    <citation type="submission" date="2025-09" db="UniProtKB">
        <authorList>
            <consortium name="Ensembl"/>
        </authorList>
    </citation>
    <scope>IDENTIFICATION</scope>
</reference>
<dbReference type="Pfam" id="PF00615">
    <property type="entry name" value="RGS"/>
    <property type="match status" value="1"/>
</dbReference>
<dbReference type="AlphaFoldDB" id="A0A3B4APA1"/>
<dbReference type="InterPro" id="IPR016137">
    <property type="entry name" value="RGS"/>
</dbReference>
<dbReference type="PANTHER" id="PTHR10845">
    <property type="entry name" value="REGULATOR OF G PROTEIN SIGNALING"/>
    <property type="match status" value="1"/>
</dbReference>
<accession>A0A3B4APA1</accession>
<sequence length="155" mass="18251">EQVQRWSESLEALLTNQYGLAVFRHFLRSEFSEENLDFWLAVEKFKRTCPQKMVFKATRIYNEFISCNATRQVNIDSAVRELTNQSLSLRISPSVFRLAQEQIYNLMLTDSYPRFLKSHLYTQLANQNLQQGQKLSLQEAHTKAKRLYSYNDLSS</sequence>
<dbReference type="SUPFAM" id="SSF48097">
    <property type="entry name" value="Regulator of G-protein signaling, RGS"/>
    <property type="match status" value="1"/>
</dbReference>
<dbReference type="InterPro" id="IPR044926">
    <property type="entry name" value="RGS_subdomain_2"/>
</dbReference>
<protein>
    <recommendedName>
        <fullName evidence="1">RGS domain-containing protein</fullName>
    </recommendedName>
</protein>
<dbReference type="SMART" id="SM00315">
    <property type="entry name" value="RGS"/>
    <property type="match status" value="1"/>
</dbReference>
<evidence type="ECO:0000313" key="3">
    <source>
        <dbReference type="Proteomes" id="UP000261520"/>
    </source>
</evidence>
<dbReference type="Proteomes" id="UP000261520">
    <property type="component" value="Unplaced"/>
</dbReference>
<reference evidence="2" key="1">
    <citation type="submission" date="2025-08" db="UniProtKB">
        <authorList>
            <consortium name="Ensembl"/>
        </authorList>
    </citation>
    <scope>IDENTIFICATION</scope>
</reference>
<dbReference type="Gene3D" id="1.10.196.10">
    <property type="match status" value="2"/>
</dbReference>
<feature type="domain" description="RGS" evidence="1">
    <location>
        <begin position="9"/>
        <end position="125"/>
    </location>
</feature>
<proteinExistence type="predicted"/>
<dbReference type="PANTHER" id="PTHR10845:SF192">
    <property type="entry name" value="DOUBLE HIT, ISOFORM B"/>
    <property type="match status" value="1"/>
</dbReference>
<evidence type="ECO:0000313" key="2">
    <source>
        <dbReference type="Ensembl" id="ENSPMGP00000018958.1"/>
    </source>
</evidence>
<dbReference type="PRINTS" id="PR01301">
    <property type="entry name" value="RGSPROTEIN"/>
</dbReference>
<dbReference type="PROSITE" id="PS50132">
    <property type="entry name" value="RGS"/>
    <property type="match status" value="1"/>
</dbReference>
<dbReference type="Gene3D" id="1.10.167.10">
    <property type="entry name" value="Regulator of G-protein Signalling 4, domain 2"/>
    <property type="match status" value="1"/>
</dbReference>
<name>A0A3B4APA1_9GOBI</name>
<keyword evidence="3" id="KW-1185">Reference proteome</keyword>